<organism evidence="2 3">
    <name type="scientific">Paenibacillus lacisoli</name>
    <dbReference type="NCBI Taxonomy" id="3064525"/>
    <lineage>
        <taxon>Bacteria</taxon>
        <taxon>Bacillati</taxon>
        <taxon>Bacillota</taxon>
        <taxon>Bacilli</taxon>
        <taxon>Bacillales</taxon>
        <taxon>Paenibacillaceae</taxon>
        <taxon>Paenibacillus</taxon>
    </lineage>
</organism>
<name>A0ABT9CIF2_9BACL</name>
<dbReference type="SUPFAM" id="SSF55729">
    <property type="entry name" value="Acyl-CoA N-acyltransferases (Nat)"/>
    <property type="match status" value="1"/>
</dbReference>
<sequence length="79" mass="8813">MYSDVIGRSGFVSWRPEYGLAEIGYALGSPYWGRGLATEAVRALLRFGFDVMKLNRLEARCNADNTGSERVMQKAGMTF</sequence>
<protein>
    <submittedName>
        <fullName evidence="2">GNAT family N-acetyltransferase</fullName>
    </submittedName>
</protein>
<dbReference type="InterPro" id="IPR051531">
    <property type="entry name" value="N-acetyltransferase"/>
</dbReference>
<evidence type="ECO:0000313" key="3">
    <source>
        <dbReference type="Proteomes" id="UP001240171"/>
    </source>
</evidence>
<feature type="domain" description="N-acetyltransferase" evidence="1">
    <location>
        <begin position="10"/>
        <end position="79"/>
    </location>
</feature>
<reference evidence="2 3" key="1">
    <citation type="submission" date="2023-07" db="EMBL/GenBank/DDBJ databases">
        <title>Paenibacillus sp. JX-17 nov. isolated from soil.</title>
        <authorList>
            <person name="Wan Y."/>
            <person name="Liu B."/>
        </authorList>
    </citation>
    <scope>NUCLEOTIDE SEQUENCE [LARGE SCALE GENOMIC DNA]</scope>
    <source>
        <strain evidence="2 3">JX-17</strain>
    </source>
</reference>
<dbReference type="PROSITE" id="PS51186">
    <property type="entry name" value="GNAT"/>
    <property type="match status" value="1"/>
</dbReference>
<proteinExistence type="predicted"/>
<dbReference type="RefSeq" id="WP_305024660.1">
    <property type="nucleotide sequence ID" value="NZ_JAUQTB010000007.1"/>
</dbReference>
<gene>
    <name evidence="2" type="ORF">Q5741_13650</name>
</gene>
<dbReference type="EMBL" id="JAUQTB010000007">
    <property type="protein sequence ID" value="MDO7907451.1"/>
    <property type="molecule type" value="Genomic_DNA"/>
</dbReference>
<dbReference type="Proteomes" id="UP001240171">
    <property type="component" value="Unassembled WGS sequence"/>
</dbReference>
<comment type="caution">
    <text evidence="2">The sequence shown here is derived from an EMBL/GenBank/DDBJ whole genome shotgun (WGS) entry which is preliminary data.</text>
</comment>
<dbReference type="PANTHER" id="PTHR43792">
    <property type="entry name" value="GNAT FAMILY, PUTATIVE (AFU_ORTHOLOGUE AFUA_3G00765)-RELATED-RELATED"/>
    <property type="match status" value="1"/>
</dbReference>
<evidence type="ECO:0000313" key="2">
    <source>
        <dbReference type="EMBL" id="MDO7907451.1"/>
    </source>
</evidence>
<dbReference type="InterPro" id="IPR016181">
    <property type="entry name" value="Acyl_CoA_acyltransferase"/>
</dbReference>
<dbReference type="Gene3D" id="3.40.630.30">
    <property type="match status" value="1"/>
</dbReference>
<dbReference type="InterPro" id="IPR000182">
    <property type="entry name" value="GNAT_dom"/>
</dbReference>
<dbReference type="Pfam" id="PF13302">
    <property type="entry name" value="Acetyltransf_3"/>
    <property type="match status" value="1"/>
</dbReference>
<keyword evidence="3" id="KW-1185">Reference proteome</keyword>
<accession>A0ABT9CIF2</accession>
<evidence type="ECO:0000259" key="1">
    <source>
        <dbReference type="PROSITE" id="PS51186"/>
    </source>
</evidence>